<dbReference type="EMBL" id="CM042888">
    <property type="protein sequence ID" value="KAI4325865.1"/>
    <property type="molecule type" value="Genomic_DNA"/>
</dbReference>
<evidence type="ECO:0000313" key="2">
    <source>
        <dbReference type="Proteomes" id="UP001057402"/>
    </source>
</evidence>
<dbReference type="Proteomes" id="UP001057402">
    <property type="component" value="Chromosome 9"/>
</dbReference>
<accession>A0ACB9MTX8</accession>
<gene>
    <name evidence="1" type="ORF">MLD38_031229</name>
</gene>
<protein>
    <submittedName>
        <fullName evidence="1">Uncharacterized protein</fullName>
    </submittedName>
</protein>
<evidence type="ECO:0000313" key="1">
    <source>
        <dbReference type="EMBL" id="KAI4325865.1"/>
    </source>
</evidence>
<proteinExistence type="predicted"/>
<reference evidence="2" key="1">
    <citation type="journal article" date="2023" name="Front. Plant Sci.">
        <title>Chromosomal-level genome assembly of Melastoma candidum provides insights into trichome evolution.</title>
        <authorList>
            <person name="Zhong Y."/>
            <person name="Wu W."/>
            <person name="Sun C."/>
            <person name="Zou P."/>
            <person name="Liu Y."/>
            <person name="Dai S."/>
            <person name="Zhou R."/>
        </authorList>
    </citation>
    <scope>NUCLEOTIDE SEQUENCE [LARGE SCALE GENOMIC DNA]</scope>
</reference>
<name>A0ACB9MTX8_9MYRT</name>
<organism evidence="1 2">
    <name type="scientific">Melastoma candidum</name>
    <dbReference type="NCBI Taxonomy" id="119954"/>
    <lineage>
        <taxon>Eukaryota</taxon>
        <taxon>Viridiplantae</taxon>
        <taxon>Streptophyta</taxon>
        <taxon>Embryophyta</taxon>
        <taxon>Tracheophyta</taxon>
        <taxon>Spermatophyta</taxon>
        <taxon>Magnoliopsida</taxon>
        <taxon>eudicotyledons</taxon>
        <taxon>Gunneridae</taxon>
        <taxon>Pentapetalae</taxon>
        <taxon>rosids</taxon>
        <taxon>malvids</taxon>
        <taxon>Myrtales</taxon>
        <taxon>Melastomataceae</taxon>
        <taxon>Melastomatoideae</taxon>
        <taxon>Melastomateae</taxon>
        <taxon>Melastoma</taxon>
    </lineage>
</organism>
<comment type="caution">
    <text evidence="1">The sequence shown here is derived from an EMBL/GenBank/DDBJ whole genome shotgun (WGS) entry which is preliminary data.</text>
</comment>
<keyword evidence="2" id="KW-1185">Reference proteome</keyword>
<sequence length="332" mass="36016">MRGLLGLSPPQSTTFLSIRRRQQQQQPPRPSSGSPTSLPPKEKEVGVDHISSVSNPFVKHCVRLRCSSSHRRSHRSLLLVGTTPIREVRDYGNLEADGASLIDCLLVREENQVPAEFASSATCVIHVSPLVMEKISGVETSDSTEMVAVMRMPSTFVDLNNDGCILDCERLFPSPRRILVLDAIQDPGNLGTLLRSAAAFNWDGVLLLPGCCDPFNDKAIRASRGAAFRLPVVMGTWDHVEALVGEFKMKLLAGHPEGDGGQEPVSALCDSLISSLTDLPICLVLGSEGRGLSDKSKTSCELVSLHMSGKFESLNVSVAGGIFMFMLQSRKY</sequence>